<keyword evidence="4" id="KW-1185">Reference proteome</keyword>
<evidence type="ECO:0000259" key="1">
    <source>
        <dbReference type="Pfam" id="PF07992"/>
    </source>
</evidence>
<dbReference type="PANTHER" id="PTHR42783">
    <property type="entry name" value="GLUTAMATE SYNTHASE [NADPH] SMALL CHAIN"/>
    <property type="match status" value="1"/>
</dbReference>
<dbReference type="Pfam" id="PF14691">
    <property type="entry name" value="Fer4_20"/>
    <property type="match status" value="1"/>
</dbReference>
<gene>
    <name evidence="3" type="primary">gltA</name>
    <name evidence="3" type="ORF">C5Q96_03660</name>
</gene>
<evidence type="ECO:0000313" key="4">
    <source>
        <dbReference type="Proteomes" id="UP000237883"/>
    </source>
</evidence>
<accession>A0A2S0L401</accession>
<organism evidence="3 4">
    <name type="scientific">Mogibacterium diversum</name>
    <dbReference type="NCBI Taxonomy" id="114527"/>
    <lineage>
        <taxon>Bacteria</taxon>
        <taxon>Bacillati</taxon>
        <taxon>Bacillota</taxon>
        <taxon>Clostridia</taxon>
        <taxon>Peptostreptococcales</taxon>
        <taxon>Anaerovoracaceae</taxon>
        <taxon>Mogibacterium</taxon>
    </lineage>
</organism>
<name>A0A2S0L401_9FIRM</name>
<sequence length="467" mass="50131">MAINRNMSLEKVKMPEQDPNVRNRNFDEVALGYTPEMAIEEAQRCLHCKHKPCVGGCPVNVPIPEFIEKVAEGDFDAAYEVITRENALPAICGRVCPQEDQCEGRCVRGIKGEPVGIGRMERFVADYHMAKGDASEPVVEKNGIKVAVIGCGPSGITCAGELARRGYEVTVFEALHKPGGVLVYGIPEFRLPKSLVAKEIENVEKLGVKIDTNVIVGKSITVDDLMADGYKAVFIGSGAGLPKFLNIPGENLLGVYSANEFLTRVNLMKSFKFPEVPTPVKVGKKVAVVGAGNVAMDAARTAKRLGADEVYIVYRRSEAECPARLEEVHHAKEEGIIFKFLNNPSKILGDENGYVTGIEVVEQELGEPDASGRRRPVPIEGSNYVIDVDSVIISVGTSPNPLLRATTPGLDTQSWGGIIVDEATMESSKEYVYAGGDAVTGAATVILAMGAGKTAAAAIDEKLKANK</sequence>
<dbReference type="InterPro" id="IPR036188">
    <property type="entry name" value="FAD/NAD-bd_sf"/>
</dbReference>
<reference evidence="4" key="1">
    <citation type="submission" date="2018-02" db="EMBL/GenBank/DDBJ databases">
        <authorList>
            <person name="Holder M.E."/>
            <person name="Ajami N.J."/>
            <person name="Petrosino J.F."/>
        </authorList>
    </citation>
    <scope>NUCLEOTIDE SEQUENCE [LARGE SCALE GENOMIC DNA]</scope>
    <source>
        <strain evidence="4">CCUG 47132</strain>
    </source>
</reference>
<dbReference type="EMBL" id="CP027228">
    <property type="protein sequence ID" value="AVM47983.1"/>
    <property type="molecule type" value="Genomic_DNA"/>
</dbReference>
<dbReference type="SUPFAM" id="SSF46548">
    <property type="entry name" value="alpha-helical ferredoxin"/>
    <property type="match status" value="1"/>
</dbReference>
<dbReference type="Gene3D" id="3.50.50.60">
    <property type="entry name" value="FAD/NAD(P)-binding domain"/>
    <property type="match status" value="2"/>
</dbReference>
<dbReference type="Gene3D" id="1.10.1060.10">
    <property type="entry name" value="Alpha-helical ferredoxin"/>
    <property type="match status" value="1"/>
</dbReference>
<feature type="domain" description="Dihydroprymidine dehydrogenase" evidence="2">
    <location>
        <begin position="22"/>
        <end position="131"/>
    </location>
</feature>
<dbReference type="InterPro" id="IPR023753">
    <property type="entry name" value="FAD/NAD-binding_dom"/>
</dbReference>
<dbReference type="InterPro" id="IPR028261">
    <property type="entry name" value="DPD_II"/>
</dbReference>
<dbReference type="SUPFAM" id="SSF51971">
    <property type="entry name" value="Nucleotide-binding domain"/>
    <property type="match status" value="2"/>
</dbReference>
<dbReference type="OrthoDB" id="9803192at2"/>
<dbReference type="AlphaFoldDB" id="A0A2S0L401"/>
<dbReference type="PANTHER" id="PTHR42783:SF3">
    <property type="entry name" value="GLUTAMATE SYNTHASE [NADPH] SMALL CHAIN-RELATED"/>
    <property type="match status" value="1"/>
</dbReference>
<evidence type="ECO:0000259" key="2">
    <source>
        <dbReference type="Pfam" id="PF14691"/>
    </source>
</evidence>
<evidence type="ECO:0000313" key="3">
    <source>
        <dbReference type="EMBL" id="AVM47983.1"/>
    </source>
</evidence>
<dbReference type="Proteomes" id="UP000237883">
    <property type="component" value="Chromosome"/>
</dbReference>
<protein>
    <submittedName>
        <fullName evidence="3">Glutamate synthase (NADPH), homotetrameric</fullName>
    </submittedName>
</protein>
<dbReference type="InterPro" id="IPR006004">
    <property type="entry name" value="SudA-like"/>
</dbReference>
<dbReference type="KEGG" id="mdv:C5Q96_03660"/>
<dbReference type="NCBIfam" id="TIGR01316">
    <property type="entry name" value="gltA"/>
    <property type="match status" value="1"/>
</dbReference>
<dbReference type="Pfam" id="PF07992">
    <property type="entry name" value="Pyr_redox_2"/>
    <property type="match status" value="1"/>
</dbReference>
<proteinExistence type="predicted"/>
<dbReference type="InterPro" id="IPR009051">
    <property type="entry name" value="Helical_ferredxn"/>
</dbReference>
<feature type="domain" description="FAD/NAD(P)-binding" evidence="1">
    <location>
        <begin position="145"/>
        <end position="452"/>
    </location>
</feature>
<dbReference type="GO" id="GO:0016491">
    <property type="term" value="F:oxidoreductase activity"/>
    <property type="evidence" value="ECO:0007669"/>
    <property type="project" value="InterPro"/>
</dbReference>
<dbReference type="GO" id="GO:0051536">
    <property type="term" value="F:iron-sulfur cluster binding"/>
    <property type="evidence" value="ECO:0007669"/>
    <property type="project" value="InterPro"/>
</dbReference>
<dbReference type="PRINTS" id="PR00419">
    <property type="entry name" value="ADXRDTASE"/>
</dbReference>